<evidence type="ECO:0000313" key="2">
    <source>
        <dbReference type="EMBL" id="AOT68921.1"/>
    </source>
</evidence>
<dbReference type="STRING" id="1424294.Gferi_04740"/>
<dbReference type="RefSeq" id="WP_069974487.1">
    <property type="nucleotide sequence ID" value="NZ_CP017269.1"/>
</dbReference>
<dbReference type="AlphaFoldDB" id="A0A1D8GDE6"/>
<reference evidence="2 3" key="1">
    <citation type="submission" date="2016-09" db="EMBL/GenBank/DDBJ databases">
        <title>Genomic analysis reveals versatility of anaerobic energy metabolism of Geosporobacter ferrireducens IRF9 of phylum Firmicutes.</title>
        <authorList>
            <person name="Kim S.-J."/>
        </authorList>
    </citation>
    <scope>NUCLEOTIDE SEQUENCE [LARGE SCALE GENOMIC DNA]</scope>
    <source>
        <strain evidence="2 3">IRF9</strain>
    </source>
</reference>
<proteinExistence type="predicted"/>
<accession>A0A1D8GDE6</accession>
<dbReference type="EMBL" id="CP017269">
    <property type="protein sequence ID" value="AOT68921.1"/>
    <property type="molecule type" value="Genomic_DNA"/>
</dbReference>
<evidence type="ECO:0000256" key="1">
    <source>
        <dbReference type="SAM" id="Phobius"/>
    </source>
</evidence>
<protein>
    <recommendedName>
        <fullName evidence="4">DUF4367 domain-containing protein</fullName>
    </recommendedName>
</protein>
<gene>
    <name evidence="2" type="ORF">Gferi_04740</name>
</gene>
<feature type="transmembrane region" description="Helical" evidence="1">
    <location>
        <begin position="54"/>
        <end position="71"/>
    </location>
</feature>
<keyword evidence="3" id="KW-1185">Reference proteome</keyword>
<sequence length="252" mass="28717">MNNLDDQIKKALENGTKITQADRQDVWNHIEKELFTEKTKGELKVMKPKKKNRHTAFIAAAAAAVLLFIGAQTEMGHAVIDQIKELFAPQKQITQEIEGNKEKTNVNLQQPSKSQYVIYIDEERYAFIEGKDKDRIVMKTPVEGNFPEVSMEIEQVADRAPEDIIKDLDAQIRDKFEKVYAPQQVNEPINGWVVRGIDGQNWDSAIIKVYVVSNGSQGSFIITQHYFLEAAEGHGVRFDEMVKEFHIVNVSQ</sequence>
<evidence type="ECO:0008006" key="4">
    <source>
        <dbReference type="Google" id="ProtNLM"/>
    </source>
</evidence>
<name>A0A1D8GDE6_9FIRM</name>
<dbReference type="KEGG" id="gfe:Gferi_04740"/>
<organism evidence="2 3">
    <name type="scientific">Geosporobacter ferrireducens</name>
    <dbReference type="NCBI Taxonomy" id="1424294"/>
    <lineage>
        <taxon>Bacteria</taxon>
        <taxon>Bacillati</taxon>
        <taxon>Bacillota</taxon>
        <taxon>Clostridia</taxon>
        <taxon>Peptostreptococcales</taxon>
        <taxon>Thermotaleaceae</taxon>
        <taxon>Geosporobacter</taxon>
    </lineage>
</organism>
<dbReference type="OrthoDB" id="2871129at2"/>
<keyword evidence="1" id="KW-0812">Transmembrane</keyword>
<keyword evidence="1" id="KW-1133">Transmembrane helix</keyword>
<evidence type="ECO:0000313" key="3">
    <source>
        <dbReference type="Proteomes" id="UP000095743"/>
    </source>
</evidence>
<keyword evidence="1" id="KW-0472">Membrane</keyword>
<dbReference type="Proteomes" id="UP000095743">
    <property type="component" value="Chromosome"/>
</dbReference>